<dbReference type="AlphaFoldDB" id="A0AA48R9S2"/>
<accession>A0AA48R9S2</accession>
<dbReference type="InterPro" id="IPR011227">
    <property type="entry name" value="UCP029730"/>
</dbReference>
<dbReference type="Gene3D" id="3.40.630.40">
    <property type="entry name" value="Zn-dependent exopeptidases"/>
    <property type="match status" value="1"/>
</dbReference>
<protein>
    <recommendedName>
        <fullName evidence="2">N-formylglutamate amidohydrolase</fullName>
    </recommendedName>
</protein>
<dbReference type="Pfam" id="PF05013">
    <property type="entry name" value="FGase"/>
    <property type="match status" value="1"/>
</dbReference>
<name>A0AA48R9S2_9ZZZZ</name>
<organism evidence="1">
    <name type="scientific">freshwater sediment metagenome</name>
    <dbReference type="NCBI Taxonomy" id="556182"/>
    <lineage>
        <taxon>unclassified sequences</taxon>
        <taxon>metagenomes</taxon>
        <taxon>ecological metagenomes</taxon>
    </lineage>
</organism>
<evidence type="ECO:0000313" key="1">
    <source>
        <dbReference type="EMBL" id="CAJ0850172.1"/>
    </source>
</evidence>
<reference evidence="1" key="1">
    <citation type="submission" date="2023-07" db="EMBL/GenBank/DDBJ databases">
        <authorList>
            <person name="Pelsma A.J. K."/>
        </authorList>
    </citation>
    <scope>NUCLEOTIDE SEQUENCE</scope>
</reference>
<sequence>MDKKPCRLLAADEAAPVTVYNEGGHSPFLIVVDHAGNLTPRSLDRLGLPERECARHIAWDIGVASVSRIIADALDATLVQQNYSRLVIDCNRPLGAEASIPEISELTSIPGNIALSAERRAARAREIFTPYHDRIETELNRRQQAGKQSALIAMHSFTPVFKGDARPWHASVLYNRDRRFAEILLALMKREEGLIVGDNEPYSVDDLTDYTIPVHGEGRGLLHAEIEIRQDLIGDGSGQQAWGARFARWLPQALLKATQKL</sequence>
<dbReference type="PIRSF" id="PIRSF029730">
    <property type="entry name" value="UCP029730"/>
    <property type="match status" value="1"/>
</dbReference>
<dbReference type="SUPFAM" id="SSF53187">
    <property type="entry name" value="Zn-dependent exopeptidases"/>
    <property type="match status" value="1"/>
</dbReference>
<proteinExistence type="predicted"/>
<dbReference type="EMBL" id="OY288114">
    <property type="protein sequence ID" value="CAJ0850172.1"/>
    <property type="molecule type" value="Genomic_DNA"/>
</dbReference>
<gene>
    <name evidence="1" type="ORF">AMST5_00231</name>
</gene>
<evidence type="ECO:0008006" key="2">
    <source>
        <dbReference type="Google" id="ProtNLM"/>
    </source>
</evidence>
<dbReference type="InterPro" id="IPR007709">
    <property type="entry name" value="N-FG_amidohydro"/>
</dbReference>